<dbReference type="InterPro" id="IPR006311">
    <property type="entry name" value="TAT_signal"/>
</dbReference>
<dbReference type="AlphaFoldDB" id="A0AAC8YGC2"/>
<organism evidence="2 4">
    <name type="scientific">Acidipropionibacterium acidipropionici</name>
    <dbReference type="NCBI Taxonomy" id="1748"/>
    <lineage>
        <taxon>Bacteria</taxon>
        <taxon>Bacillati</taxon>
        <taxon>Actinomycetota</taxon>
        <taxon>Actinomycetes</taxon>
        <taxon>Propionibacteriales</taxon>
        <taxon>Propionibacteriaceae</taxon>
        <taxon>Acidipropionibacterium</taxon>
    </lineage>
</organism>
<keyword evidence="5" id="KW-1185">Reference proteome</keyword>
<dbReference type="Proteomes" id="UP000178666">
    <property type="component" value="Chromosome"/>
</dbReference>
<dbReference type="EMBL" id="CP014352">
    <property type="protein sequence ID" value="AMS06093.1"/>
    <property type="molecule type" value="Genomic_DNA"/>
</dbReference>
<dbReference type="Proteomes" id="UP000075221">
    <property type="component" value="Chromosome"/>
</dbReference>
<name>A0AAC8YGC2_9ACTN</name>
<dbReference type="EMBL" id="CP015970">
    <property type="protein sequence ID" value="AOZ47555.1"/>
    <property type="molecule type" value="Genomic_DNA"/>
</dbReference>
<reference evidence="2 4" key="2">
    <citation type="submission" date="2016-02" db="EMBL/GenBank/DDBJ databases">
        <title>Complete Genome Sequence of Propionibacterium acidipropionici ATCC 55737.</title>
        <authorList>
            <person name="Luna Flores C.H."/>
            <person name="Nielsen L.K."/>
            <person name="Marcellin E."/>
        </authorList>
    </citation>
    <scope>NUCLEOTIDE SEQUENCE [LARGE SCALE GENOMIC DNA]</scope>
    <source>
        <strain evidence="2 4">ATCC 55737</strain>
    </source>
</reference>
<gene>
    <name evidence="3" type="ORF">A8L58_13715</name>
    <name evidence="2" type="ORF">AXH35_12265</name>
</gene>
<protein>
    <recommendedName>
        <fullName evidence="6">Twin-arginine translocation signal domain-containing protein</fullName>
    </recommendedName>
</protein>
<dbReference type="PROSITE" id="PS51318">
    <property type="entry name" value="TAT"/>
    <property type="match status" value="1"/>
</dbReference>
<evidence type="ECO:0000313" key="2">
    <source>
        <dbReference type="EMBL" id="AMS06093.1"/>
    </source>
</evidence>
<keyword evidence="1" id="KW-0732">Signal</keyword>
<proteinExistence type="predicted"/>
<feature type="signal peptide" evidence="1">
    <location>
        <begin position="1"/>
        <end position="35"/>
    </location>
</feature>
<dbReference type="RefSeq" id="WP_062820015.1">
    <property type="nucleotide sequence ID" value="NZ_CP014352.1"/>
</dbReference>
<evidence type="ECO:0000256" key="1">
    <source>
        <dbReference type="SAM" id="SignalP"/>
    </source>
</evidence>
<evidence type="ECO:0000313" key="3">
    <source>
        <dbReference type="EMBL" id="AOZ47555.1"/>
    </source>
</evidence>
<evidence type="ECO:0000313" key="4">
    <source>
        <dbReference type="Proteomes" id="UP000075221"/>
    </source>
</evidence>
<reference evidence="3 5" key="1">
    <citation type="journal article" date="2016" name="Plant Dis.">
        <title>Improved production of propionic acid using genome shuffling.</title>
        <authorList>
            <person name="Luna-Flores C.H."/>
            <person name="Palfreyman R.W."/>
            <person name="Kromer J.O."/>
            <person name="Nielsen L.K."/>
            <person name="Marcellin E."/>
        </authorList>
    </citation>
    <scope>NUCLEOTIDE SEQUENCE [LARGE SCALE GENOMIC DNA]</scope>
    <source>
        <strain evidence="3 5">F3E8</strain>
    </source>
</reference>
<feature type="chain" id="PRO_5041991820" description="Twin-arginine translocation signal domain-containing protein" evidence="1">
    <location>
        <begin position="36"/>
        <end position="195"/>
    </location>
</feature>
<evidence type="ECO:0000313" key="5">
    <source>
        <dbReference type="Proteomes" id="UP000178666"/>
    </source>
</evidence>
<accession>A0AAC8YGC2</accession>
<evidence type="ECO:0008006" key="6">
    <source>
        <dbReference type="Google" id="ProtNLM"/>
    </source>
</evidence>
<sequence length="195" mass="20677">MSEPPVQRVSRRNVVKGAAWAAPAVLMASAAPAFAASTPPNTSINGVITVTGRCDTGHGYLDYDTRSDPDGLYIDNTPTSTTITNATVVFFVTVKNVNWTTLDGNVGWSTPVDNGETIQIGGTPYYGYTSTYTGTIVATDGTTKLPDLHVQGDRNGCFAQNVLVTTVRRITIDGEVQTYQEPPVHLDFDGGSGSV</sequence>